<dbReference type="AlphaFoldDB" id="A0A4S4LSS8"/>
<keyword evidence="4" id="KW-1185">Reference proteome</keyword>
<evidence type="ECO:0000313" key="3">
    <source>
        <dbReference type="EMBL" id="THH14671.1"/>
    </source>
</evidence>
<evidence type="ECO:0000256" key="1">
    <source>
        <dbReference type="SAM" id="Coils"/>
    </source>
</evidence>
<organism evidence="3 4">
    <name type="scientific">Antrodiella citrinella</name>
    <dbReference type="NCBI Taxonomy" id="2447956"/>
    <lineage>
        <taxon>Eukaryota</taxon>
        <taxon>Fungi</taxon>
        <taxon>Dikarya</taxon>
        <taxon>Basidiomycota</taxon>
        <taxon>Agaricomycotina</taxon>
        <taxon>Agaricomycetes</taxon>
        <taxon>Polyporales</taxon>
        <taxon>Steccherinaceae</taxon>
        <taxon>Antrodiella</taxon>
    </lineage>
</organism>
<evidence type="ECO:0000313" key="4">
    <source>
        <dbReference type="Proteomes" id="UP000308730"/>
    </source>
</evidence>
<dbReference type="EMBL" id="SGPM01000905">
    <property type="protein sequence ID" value="THH14671.1"/>
    <property type="molecule type" value="Genomic_DNA"/>
</dbReference>
<gene>
    <name evidence="3" type="ORF">EUX98_g9580</name>
</gene>
<keyword evidence="1" id="KW-0175">Coiled coil</keyword>
<accession>A0A4S4LSS8</accession>
<dbReference type="Proteomes" id="UP000308730">
    <property type="component" value="Unassembled WGS sequence"/>
</dbReference>
<feature type="coiled-coil region" evidence="1">
    <location>
        <begin position="17"/>
        <end position="58"/>
    </location>
</feature>
<proteinExistence type="predicted"/>
<name>A0A4S4LSS8_9APHY</name>
<sequence>MNGNDTHESPAQLANLLSQSYAQAEQLRRELDSTRRRADKAERALAAFQQANAASKSQGPAGTNFTENQIRLVLLDYEARAEAAEVRGDELDARLLRIQAEWSMYEDTINNLLAQAADSRNWLGRVMELKGGETHIIGGVGPAQAELNGMRQRMGVPSRPAHNTVYNNNAHNGPPANPRVRPRAGSMDGAAYPQHLSGPGGPPPAKKVRTDHESSRRSRARPRSQSPSNAPPTQYPNGQDSPQLAPGAPHHVPVVAQASLNPVVATAPGRDRAAAQAQQV</sequence>
<dbReference type="OrthoDB" id="2162994at2759"/>
<protein>
    <submittedName>
        <fullName evidence="3">Uncharacterized protein</fullName>
    </submittedName>
</protein>
<reference evidence="3 4" key="1">
    <citation type="submission" date="2019-02" db="EMBL/GenBank/DDBJ databases">
        <title>Genome sequencing of the rare red list fungi Antrodiella citrinella (Flaviporus citrinellus).</title>
        <authorList>
            <person name="Buettner E."/>
            <person name="Kellner H."/>
        </authorList>
    </citation>
    <scope>NUCLEOTIDE SEQUENCE [LARGE SCALE GENOMIC DNA]</scope>
    <source>
        <strain evidence="3 4">DSM 108506</strain>
    </source>
</reference>
<feature type="region of interest" description="Disordered" evidence="2">
    <location>
        <begin position="154"/>
        <end position="254"/>
    </location>
</feature>
<evidence type="ECO:0000256" key="2">
    <source>
        <dbReference type="SAM" id="MobiDB-lite"/>
    </source>
</evidence>
<comment type="caution">
    <text evidence="3">The sequence shown here is derived from an EMBL/GenBank/DDBJ whole genome shotgun (WGS) entry which is preliminary data.</text>
</comment>